<evidence type="ECO:0000256" key="9">
    <source>
        <dbReference type="ARBA" id="ARBA00022833"/>
    </source>
</evidence>
<dbReference type="Gene3D" id="1.10.150.110">
    <property type="entry name" value="DNA polymerase beta, N-terminal domain-like"/>
    <property type="match status" value="1"/>
</dbReference>
<keyword evidence="4" id="KW-0808">Transferase</keyword>
<dbReference type="GO" id="GO:0004132">
    <property type="term" value="F:dCMP deaminase activity"/>
    <property type="evidence" value="ECO:0007669"/>
    <property type="project" value="UniProtKB-EC"/>
</dbReference>
<dbReference type="SUPFAM" id="SSF81301">
    <property type="entry name" value="Nucleotidyltransferase"/>
    <property type="match status" value="1"/>
</dbReference>
<dbReference type="EC" id="3.5.4.12" evidence="10"/>
<dbReference type="SMART" id="SM00483">
    <property type="entry name" value="POLXc"/>
    <property type="match status" value="1"/>
</dbReference>
<dbReference type="Gene3D" id="3.40.140.10">
    <property type="entry name" value="Cytidine Deaminase, domain 2"/>
    <property type="match status" value="1"/>
</dbReference>
<evidence type="ECO:0000256" key="1">
    <source>
        <dbReference type="ARBA" id="ARBA00001947"/>
    </source>
</evidence>
<name>A0A4T0FW82_9BASI</name>
<feature type="region of interest" description="Disordered" evidence="14">
    <location>
        <begin position="329"/>
        <end position="394"/>
    </location>
</feature>
<keyword evidence="7" id="KW-0479">Metal-binding</keyword>
<dbReference type="Proteomes" id="UP000310189">
    <property type="component" value="Unassembled WGS sequence"/>
</dbReference>
<dbReference type="InterPro" id="IPR002008">
    <property type="entry name" value="DNA_pol_X_beta-like"/>
</dbReference>
<dbReference type="InterPro" id="IPR016192">
    <property type="entry name" value="APOBEC/CMP_deaminase_Zn-bd"/>
</dbReference>
<feature type="active site" description="Nucleophile; Schiff-base intermediate with DNA; for 5'-dRP lyase activity" evidence="13">
    <location>
        <position position="606"/>
    </location>
</feature>
<keyword evidence="17" id="KW-1185">Reference proteome</keyword>
<dbReference type="PANTHER" id="PTHR11276">
    <property type="entry name" value="DNA POLYMERASE TYPE-X FAMILY MEMBER"/>
    <property type="match status" value="1"/>
</dbReference>
<dbReference type="GO" id="GO:0008270">
    <property type="term" value="F:zinc ion binding"/>
    <property type="evidence" value="ECO:0007669"/>
    <property type="project" value="InterPro"/>
</dbReference>
<gene>
    <name evidence="16" type="ORF">E3P99_00383</name>
</gene>
<dbReference type="PRINTS" id="PR00869">
    <property type="entry name" value="DNAPOLX"/>
</dbReference>
<organism evidence="16 17">
    <name type="scientific">Wallemia hederae</name>
    <dbReference type="NCBI Taxonomy" id="1540922"/>
    <lineage>
        <taxon>Eukaryota</taxon>
        <taxon>Fungi</taxon>
        <taxon>Dikarya</taxon>
        <taxon>Basidiomycota</taxon>
        <taxon>Wallemiomycotina</taxon>
        <taxon>Wallemiomycetes</taxon>
        <taxon>Wallemiales</taxon>
        <taxon>Wallemiaceae</taxon>
        <taxon>Wallemia</taxon>
    </lineage>
</organism>
<evidence type="ECO:0000259" key="15">
    <source>
        <dbReference type="PROSITE" id="PS51747"/>
    </source>
</evidence>
<dbReference type="Pfam" id="PF14791">
    <property type="entry name" value="DNA_pol_B_thumb"/>
    <property type="match status" value="1"/>
</dbReference>
<dbReference type="Gene3D" id="3.30.460.10">
    <property type="entry name" value="Beta Polymerase, domain 2"/>
    <property type="match status" value="1"/>
</dbReference>
<dbReference type="InterPro" id="IPR002125">
    <property type="entry name" value="CMP_dCMP_dom"/>
</dbReference>
<evidence type="ECO:0000256" key="14">
    <source>
        <dbReference type="SAM" id="MobiDB-lite"/>
    </source>
</evidence>
<dbReference type="FunFam" id="3.40.140.10:FF:000035">
    <property type="entry name" value="dCMP deaminase"/>
    <property type="match status" value="1"/>
</dbReference>
<keyword evidence="3" id="KW-0237">DNA synthesis</keyword>
<reference evidence="16 17" key="1">
    <citation type="submission" date="2019-03" db="EMBL/GenBank/DDBJ databases">
        <title>Sequencing 23 genomes of Wallemia ichthyophaga.</title>
        <authorList>
            <person name="Gostincar C."/>
        </authorList>
    </citation>
    <scope>NUCLEOTIDE SEQUENCE [LARGE SCALE GENOMIC DNA]</scope>
    <source>
        <strain evidence="16 17">EXF-5753</strain>
    </source>
</reference>
<dbReference type="InterPro" id="IPR027421">
    <property type="entry name" value="DNA_pol_lamdba_lyase_dom_sf"/>
</dbReference>
<dbReference type="InterPro" id="IPR037160">
    <property type="entry name" value="DNA_Pol_thumb_sf"/>
</dbReference>
<evidence type="ECO:0000256" key="6">
    <source>
        <dbReference type="ARBA" id="ARBA00022705"/>
    </source>
</evidence>
<dbReference type="SUPFAM" id="SSF47802">
    <property type="entry name" value="DNA polymerase beta, N-terminal domain-like"/>
    <property type="match status" value="1"/>
</dbReference>
<dbReference type="GO" id="GO:0003677">
    <property type="term" value="F:DNA binding"/>
    <property type="evidence" value="ECO:0007669"/>
    <property type="project" value="InterPro"/>
</dbReference>
<dbReference type="PROSITE" id="PS51747">
    <property type="entry name" value="CYT_DCMP_DEAMINASES_2"/>
    <property type="match status" value="1"/>
</dbReference>
<sequence>MFIALIGVDHKTLEWTQKYLQEVHGFILLQVCCDSQKEKTANDTKYFNSTATMIDYATERWQNNFVTPSLDSSSSVDFDLFLRRPFTLLVAVETTLANMMQNMQSIGHKNGHSFTINQFADFYDTTYKARRDKISQAHINIFNPYTNEQDYISLLHSVNLLDEQRLRPNWDTYFMELADLASQRSNCMKRRVGAVLTQDKRIVSTGYNGTPKGLTNCTQGGCPRCNNGVEQGFAECLCLHAEENALLEAGRTRIGDSAVLYCNTCPCLGCAIKIVQTGIKEVVYNQAYRVDDKTAQLFENATVSCFFTNFFTLIFTIYPLLTHLNLKRPTNNLMKQPPSDKSTTDDDSTQSSDEHDNPDDPDNKDDDSEATLSESEMVGEKRKRRSGSGSRSGSGRIVEEGIIYNHDIRFISFSFNPSIELVGAATKLGLTVTSDLTSSDLIIYESCQVELTQLSHPDNSVCQHWITDSAAANTTLPICLYNLNTSYDPNAFEDPALDIQPDSTSKYACWRTHPLVSPNEELVDALRVLKQDRIARDEKWNALAYTRALSMVKSFPHRIRSKDDILLSVPASDDEEDAASAASTYKHPRTPTKPVKNIGDKKIKAKIEEWLNYGRVYEAEKIRGSDMHSIYHSLYSIQGIGPKKAFELSRSGVRSVDELVDNGKITQDDATLAQHLNNSISRDEVERIANYVMGHARSLLAHPSYAICGGFRRAKPMSNDIDIIITQHGASVAQLNHFLVALTDSLQSTGFLTKLMRQVSLCVASNRRKEDHDYQSTMLGVVESSRKFGTSEGEHPQYRRLDVIVAKPASFHLEILSWTGSVMYERDLRSYVRRHKLKLNASSVYNDTTDEELDLSLVRSERHLLRVLRLPWIAPQYRNCD</sequence>
<dbReference type="PRINTS" id="PR00870">
    <property type="entry name" value="DNAPOLXBETA"/>
</dbReference>
<comment type="similarity">
    <text evidence="2">Belongs to the cytidine and deoxycytidylate deaminase family.</text>
</comment>
<evidence type="ECO:0000256" key="8">
    <source>
        <dbReference type="ARBA" id="ARBA00022801"/>
    </source>
</evidence>
<evidence type="ECO:0000256" key="5">
    <source>
        <dbReference type="ARBA" id="ARBA00022695"/>
    </source>
</evidence>
<dbReference type="GO" id="GO:0005634">
    <property type="term" value="C:nucleus"/>
    <property type="evidence" value="ECO:0007669"/>
    <property type="project" value="TreeGrafter"/>
</dbReference>
<evidence type="ECO:0000256" key="10">
    <source>
        <dbReference type="ARBA" id="ARBA00038938"/>
    </source>
</evidence>
<dbReference type="InterPro" id="IPR002054">
    <property type="entry name" value="DNA-dir_DNA_pol_X"/>
</dbReference>
<evidence type="ECO:0000256" key="13">
    <source>
        <dbReference type="PIRSR" id="PIRSR622312-50"/>
    </source>
</evidence>
<dbReference type="CDD" id="cd01286">
    <property type="entry name" value="deoxycytidylate_deaminase"/>
    <property type="match status" value="1"/>
</dbReference>
<dbReference type="Gene3D" id="3.30.210.10">
    <property type="entry name" value="DNA polymerase, thumb domain"/>
    <property type="match status" value="1"/>
</dbReference>
<dbReference type="GO" id="GO:0006303">
    <property type="term" value="P:double-strand break repair via nonhomologous end joining"/>
    <property type="evidence" value="ECO:0007669"/>
    <property type="project" value="TreeGrafter"/>
</dbReference>
<keyword evidence="8" id="KW-0378">Hydrolase</keyword>
<evidence type="ECO:0000256" key="4">
    <source>
        <dbReference type="ARBA" id="ARBA00022679"/>
    </source>
</evidence>
<dbReference type="Pfam" id="PF00383">
    <property type="entry name" value="dCMP_cyt_deam_1"/>
    <property type="match status" value="1"/>
</dbReference>
<evidence type="ECO:0000256" key="3">
    <source>
        <dbReference type="ARBA" id="ARBA00022634"/>
    </source>
</evidence>
<protein>
    <recommendedName>
        <fullName evidence="12">Deoxycytidylate deaminase</fullName>
        <ecNumber evidence="10">3.5.4.12</ecNumber>
    </recommendedName>
    <alternativeName>
        <fullName evidence="11">dCMP deaminase</fullName>
    </alternativeName>
</protein>
<feature type="compositionally biased region" description="Acidic residues" evidence="14">
    <location>
        <begin position="356"/>
        <end position="369"/>
    </location>
</feature>
<evidence type="ECO:0000256" key="11">
    <source>
        <dbReference type="ARBA" id="ARBA00041763"/>
    </source>
</evidence>
<dbReference type="EMBL" id="SPNW01000004">
    <property type="protein sequence ID" value="TIA92891.1"/>
    <property type="molecule type" value="Genomic_DNA"/>
</dbReference>
<keyword evidence="5" id="KW-0548">Nucleotidyltransferase</keyword>
<dbReference type="InterPro" id="IPR028207">
    <property type="entry name" value="DNA_pol_B_palm_palm"/>
</dbReference>
<dbReference type="SUPFAM" id="SSF53927">
    <property type="entry name" value="Cytidine deaminase-like"/>
    <property type="match status" value="1"/>
</dbReference>
<comment type="caution">
    <text evidence="16">The sequence shown here is derived from an EMBL/GenBank/DDBJ whole genome shotgun (WGS) entry which is preliminary data.</text>
</comment>
<evidence type="ECO:0000313" key="17">
    <source>
        <dbReference type="Proteomes" id="UP000310189"/>
    </source>
</evidence>
<evidence type="ECO:0000313" key="16">
    <source>
        <dbReference type="EMBL" id="TIA92891.1"/>
    </source>
</evidence>
<dbReference type="InterPro" id="IPR029398">
    <property type="entry name" value="PolB_thumb"/>
</dbReference>
<feature type="region of interest" description="Disordered" evidence="14">
    <location>
        <begin position="578"/>
        <end position="597"/>
    </location>
</feature>
<evidence type="ECO:0000256" key="7">
    <source>
        <dbReference type="ARBA" id="ARBA00022723"/>
    </source>
</evidence>
<evidence type="ECO:0000256" key="12">
    <source>
        <dbReference type="ARBA" id="ARBA00071582"/>
    </source>
</evidence>
<evidence type="ECO:0000256" key="2">
    <source>
        <dbReference type="ARBA" id="ARBA00006576"/>
    </source>
</evidence>
<dbReference type="InterPro" id="IPR035105">
    <property type="entry name" value="Deoxycytidylate_deaminase_dom"/>
</dbReference>
<dbReference type="InterPro" id="IPR022312">
    <property type="entry name" value="DNA_pol_X"/>
</dbReference>
<dbReference type="Pfam" id="PF14792">
    <property type="entry name" value="DNA_pol_B_palm"/>
    <property type="match status" value="1"/>
</dbReference>
<dbReference type="AlphaFoldDB" id="A0A4T0FW82"/>
<dbReference type="OrthoDB" id="6710946at2759"/>
<dbReference type="PROSITE" id="PS00903">
    <property type="entry name" value="CYT_DCMP_DEAMINASES_1"/>
    <property type="match status" value="1"/>
</dbReference>
<keyword evidence="6" id="KW-0235">DNA replication</keyword>
<dbReference type="InterPro" id="IPR016193">
    <property type="entry name" value="Cytidine_deaminase-like"/>
</dbReference>
<keyword evidence="9" id="KW-0862">Zinc</keyword>
<feature type="domain" description="CMP/dCMP-type deaminase" evidence="15">
    <location>
        <begin position="169"/>
        <end position="297"/>
    </location>
</feature>
<comment type="cofactor">
    <cofactor evidence="1">
        <name>Zn(2+)</name>
        <dbReference type="ChEBI" id="CHEBI:29105"/>
    </cofactor>
</comment>
<accession>A0A4T0FW82</accession>
<proteinExistence type="inferred from homology"/>
<dbReference type="InterPro" id="IPR043519">
    <property type="entry name" value="NT_sf"/>
</dbReference>
<dbReference type="GO" id="GO:0003887">
    <property type="term" value="F:DNA-directed DNA polymerase activity"/>
    <property type="evidence" value="ECO:0007669"/>
    <property type="project" value="InterPro"/>
</dbReference>
<dbReference type="PANTHER" id="PTHR11276:SF28">
    <property type="entry name" value="DNA POLYMERASE LAMBDA"/>
    <property type="match status" value="1"/>
</dbReference>